<protein>
    <recommendedName>
        <fullName evidence="4">Release factor glutamine methyltransferase</fullName>
        <shortName evidence="4">RF MTase</shortName>
        <ecNumber evidence="4">2.1.1.297</ecNumber>
    </recommendedName>
    <alternativeName>
        <fullName evidence="4">N5-glutamine methyltransferase PrmC</fullName>
    </alternativeName>
    <alternativeName>
        <fullName evidence="4">Protein-(glutamine-N5) MTase PrmC</fullName>
    </alternativeName>
    <alternativeName>
        <fullName evidence="4">Protein-glutamine N-methyltransferase PrmC</fullName>
    </alternativeName>
</protein>
<reference evidence="7 8" key="1">
    <citation type="submission" date="2023-06" db="EMBL/GenBank/DDBJ databases">
        <title>Alteromonas sp. ASW11-36 isolated from intertidal sand.</title>
        <authorList>
            <person name="Li Y."/>
        </authorList>
    </citation>
    <scope>NUCLEOTIDE SEQUENCE [LARGE SCALE GENOMIC DNA]</scope>
    <source>
        <strain evidence="7 8">ASW11-36</strain>
    </source>
</reference>
<evidence type="ECO:0000259" key="5">
    <source>
        <dbReference type="Pfam" id="PF13847"/>
    </source>
</evidence>
<dbReference type="InterPro" id="IPR050320">
    <property type="entry name" value="N5-glutamine_MTase"/>
</dbReference>
<evidence type="ECO:0000313" key="7">
    <source>
        <dbReference type="EMBL" id="MDM7861189.1"/>
    </source>
</evidence>
<dbReference type="InterPro" id="IPR004556">
    <property type="entry name" value="HemK-like"/>
</dbReference>
<dbReference type="EC" id="2.1.1.297" evidence="4"/>
<evidence type="ECO:0000259" key="6">
    <source>
        <dbReference type="Pfam" id="PF17827"/>
    </source>
</evidence>
<feature type="domain" description="Methyltransferase" evidence="5">
    <location>
        <begin position="114"/>
        <end position="249"/>
    </location>
</feature>
<feature type="binding site" evidence="4">
    <location>
        <position position="144"/>
    </location>
    <ligand>
        <name>S-adenosyl-L-methionine</name>
        <dbReference type="ChEBI" id="CHEBI:59789"/>
    </ligand>
</feature>
<dbReference type="Pfam" id="PF17827">
    <property type="entry name" value="PrmC_N"/>
    <property type="match status" value="1"/>
</dbReference>
<proteinExistence type="inferred from homology"/>
<dbReference type="SUPFAM" id="SSF53335">
    <property type="entry name" value="S-adenosyl-L-methionine-dependent methyltransferases"/>
    <property type="match status" value="1"/>
</dbReference>
<organism evidence="7 8">
    <name type="scientific">Alteromonas arenosi</name>
    <dbReference type="NCBI Taxonomy" id="3055817"/>
    <lineage>
        <taxon>Bacteria</taxon>
        <taxon>Pseudomonadati</taxon>
        <taxon>Pseudomonadota</taxon>
        <taxon>Gammaproteobacteria</taxon>
        <taxon>Alteromonadales</taxon>
        <taxon>Alteromonadaceae</taxon>
        <taxon>Alteromonas/Salinimonas group</taxon>
        <taxon>Alteromonas</taxon>
    </lineage>
</organism>
<dbReference type="HAMAP" id="MF_02126">
    <property type="entry name" value="RF_methyltr_PrmC"/>
    <property type="match status" value="1"/>
</dbReference>
<dbReference type="Proteomes" id="UP001234343">
    <property type="component" value="Unassembled WGS sequence"/>
</dbReference>
<evidence type="ECO:0000256" key="3">
    <source>
        <dbReference type="ARBA" id="ARBA00022691"/>
    </source>
</evidence>
<dbReference type="NCBIfam" id="TIGR00536">
    <property type="entry name" value="hemK_fam"/>
    <property type="match status" value="1"/>
</dbReference>
<dbReference type="InterPro" id="IPR029063">
    <property type="entry name" value="SAM-dependent_MTases_sf"/>
</dbReference>
<dbReference type="GO" id="GO:0032259">
    <property type="term" value="P:methylation"/>
    <property type="evidence" value="ECO:0007669"/>
    <property type="project" value="UniProtKB-KW"/>
</dbReference>
<comment type="catalytic activity">
    <reaction evidence="4">
        <text>L-glutaminyl-[peptide chain release factor] + S-adenosyl-L-methionine = N(5)-methyl-L-glutaminyl-[peptide chain release factor] + S-adenosyl-L-homocysteine + H(+)</text>
        <dbReference type="Rhea" id="RHEA:42896"/>
        <dbReference type="Rhea" id="RHEA-COMP:10271"/>
        <dbReference type="Rhea" id="RHEA-COMP:10272"/>
        <dbReference type="ChEBI" id="CHEBI:15378"/>
        <dbReference type="ChEBI" id="CHEBI:30011"/>
        <dbReference type="ChEBI" id="CHEBI:57856"/>
        <dbReference type="ChEBI" id="CHEBI:59789"/>
        <dbReference type="ChEBI" id="CHEBI:61891"/>
        <dbReference type="EC" id="2.1.1.297"/>
    </reaction>
</comment>
<comment type="caution">
    <text evidence="7">The sequence shown here is derived from an EMBL/GenBank/DDBJ whole genome shotgun (WGS) entry which is preliminary data.</text>
</comment>
<dbReference type="PANTHER" id="PTHR18895">
    <property type="entry name" value="HEMK METHYLTRANSFERASE"/>
    <property type="match status" value="1"/>
</dbReference>
<dbReference type="PROSITE" id="PS00092">
    <property type="entry name" value="N6_MTASE"/>
    <property type="match status" value="1"/>
</dbReference>
<dbReference type="CDD" id="cd02440">
    <property type="entry name" value="AdoMet_MTases"/>
    <property type="match status" value="1"/>
</dbReference>
<keyword evidence="2 4" id="KW-0808">Transferase</keyword>
<evidence type="ECO:0000256" key="4">
    <source>
        <dbReference type="HAMAP-Rule" id="MF_02126"/>
    </source>
</evidence>
<feature type="binding site" evidence="4">
    <location>
        <position position="187"/>
    </location>
    <ligand>
        <name>S-adenosyl-L-methionine</name>
        <dbReference type="ChEBI" id="CHEBI:59789"/>
    </ligand>
</feature>
<dbReference type="InterPro" id="IPR002052">
    <property type="entry name" value="DNA_methylase_N6_adenine_CS"/>
</dbReference>
<sequence>MGLTLEQALQLGKVALSQAGIESATIDARVLVKHVCDVDDTFLYTYPEKLLSAAQQAQYEQLLSRRVEGEPIAYILGYRDFWDMRLQVSSATLIPRPETEVLVETALAKCTQTGLSVCDLGTGTGAIALALAKEQPTWQVIGVDLIDDAVALAKSNAAQLKLPNVTFRQSRWFAALSSQSFHLIVSNPPYVEPDSPYLQQGDLRFEPSSALTAKDNGMADIAHVIATAPDFLAIDGWLMIEHGYAQAESVRQLLVTRGFSEVESVCDLQGHPRITLGQWRA</sequence>
<dbReference type="PANTHER" id="PTHR18895:SF74">
    <property type="entry name" value="MTRF1L RELEASE FACTOR GLUTAMINE METHYLTRANSFERASE"/>
    <property type="match status" value="1"/>
</dbReference>
<accession>A0ABT7SYC0</accession>
<comment type="similarity">
    <text evidence="4">Belongs to the protein N5-glutamine methyltransferase family. PrmC subfamily.</text>
</comment>
<dbReference type="InterPro" id="IPR040758">
    <property type="entry name" value="PrmC_N"/>
</dbReference>
<feature type="binding site" evidence="4">
    <location>
        <position position="172"/>
    </location>
    <ligand>
        <name>S-adenosyl-L-methionine</name>
        <dbReference type="ChEBI" id="CHEBI:59789"/>
    </ligand>
</feature>
<dbReference type="RefSeq" id="WP_289365576.1">
    <property type="nucleotide sequence ID" value="NZ_JAUCBP010000007.1"/>
</dbReference>
<dbReference type="EMBL" id="JAUCBP010000007">
    <property type="protein sequence ID" value="MDM7861189.1"/>
    <property type="molecule type" value="Genomic_DNA"/>
</dbReference>
<dbReference type="NCBIfam" id="TIGR03534">
    <property type="entry name" value="RF_mod_PrmC"/>
    <property type="match status" value="1"/>
</dbReference>
<dbReference type="Gene3D" id="1.10.8.10">
    <property type="entry name" value="DNA helicase RuvA subunit, C-terminal domain"/>
    <property type="match status" value="1"/>
</dbReference>
<feature type="binding site" evidence="4">
    <location>
        <begin position="121"/>
        <end position="125"/>
    </location>
    <ligand>
        <name>S-adenosyl-L-methionine</name>
        <dbReference type="ChEBI" id="CHEBI:59789"/>
    </ligand>
</feature>
<feature type="binding site" evidence="4">
    <location>
        <begin position="187"/>
        <end position="190"/>
    </location>
    <ligand>
        <name>substrate</name>
    </ligand>
</feature>
<keyword evidence="1 4" id="KW-0489">Methyltransferase</keyword>
<comment type="function">
    <text evidence="4">Methylates the class 1 translation termination release factors RF1/PrfA and RF2/PrfB on the glutamine residue of the universally conserved GGQ motif.</text>
</comment>
<evidence type="ECO:0000313" key="8">
    <source>
        <dbReference type="Proteomes" id="UP001234343"/>
    </source>
</evidence>
<feature type="domain" description="Release factor glutamine methyltransferase N-terminal" evidence="6">
    <location>
        <begin position="7"/>
        <end position="77"/>
    </location>
</feature>
<dbReference type="InterPro" id="IPR025714">
    <property type="entry name" value="Methyltranfer_dom"/>
</dbReference>
<dbReference type="GO" id="GO:0102559">
    <property type="term" value="F:peptide chain release factor N(5)-glutamine methyltransferase activity"/>
    <property type="evidence" value="ECO:0007669"/>
    <property type="project" value="UniProtKB-EC"/>
</dbReference>
<dbReference type="InterPro" id="IPR019874">
    <property type="entry name" value="RF_methyltr_PrmC"/>
</dbReference>
<gene>
    <name evidence="4 7" type="primary">prmC</name>
    <name evidence="7" type="ORF">QTP81_11325</name>
</gene>
<evidence type="ECO:0000256" key="2">
    <source>
        <dbReference type="ARBA" id="ARBA00022679"/>
    </source>
</evidence>
<evidence type="ECO:0000256" key="1">
    <source>
        <dbReference type="ARBA" id="ARBA00022603"/>
    </source>
</evidence>
<name>A0ABT7SYC0_9ALTE</name>
<dbReference type="Pfam" id="PF13847">
    <property type="entry name" value="Methyltransf_31"/>
    <property type="match status" value="1"/>
</dbReference>
<keyword evidence="3 4" id="KW-0949">S-adenosyl-L-methionine</keyword>
<keyword evidence="8" id="KW-1185">Reference proteome</keyword>
<dbReference type="Gene3D" id="3.40.50.150">
    <property type="entry name" value="Vaccinia Virus protein VP39"/>
    <property type="match status" value="1"/>
</dbReference>